<dbReference type="GO" id="GO:0016020">
    <property type="term" value="C:membrane"/>
    <property type="evidence" value="ECO:0007669"/>
    <property type="project" value="InterPro"/>
</dbReference>
<accession>A0A345D9Q2</accession>
<dbReference type="RefSeq" id="WP_114562326.1">
    <property type="nucleotide sequence ID" value="NZ_CP031124.1"/>
</dbReference>
<dbReference type="GO" id="GO:0016887">
    <property type="term" value="F:ATP hydrolysis activity"/>
    <property type="evidence" value="ECO:0007669"/>
    <property type="project" value="InterPro"/>
</dbReference>
<comment type="similarity">
    <text evidence="1">Belongs to the ABC transporter superfamily.</text>
</comment>
<dbReference type="PANTHER" id="PTHR46743">
    <property type="entry name" value="TEICHOIC ACIDS EXPORT ATP-BINDING PROTEIN TAGH"/>
    <property type="match status" value="1"/>
</dbReference>
<evidence type="ECO:0000256" key="1">
    <source>
        <dbReference type="ARBA" id="ARBA00005417"/>
    </source>
</evidence>
<evidence type="ECO:0000256" key="3">
    <source>
        <dbReference type="ARBA" id="ARBA00022475"/>
    </source>
</evidence>
<protein>
    <submittedName>
        <fullName evidence="8">Polysialic acid transport ATP-binding protein KpsT</fullName>
    </submittedName>
</protein>
<sequence length="219" mass="24786">MIALEHVTKVYHTGSGPRTVLNDINFRLEKGQKIGVLGRNGAGKSTLIRILSSVEPPTSGRVIKDMRISWPLAFGGGFQGSLTGMDNMRFICRVYGADMEYVRDFVEDFSELGGFLKEPLKRYSSGMRARLAFAISMAIEFDCFLIDEVIAVGDSRFTEKCQYELFEKRKDRAMILVSHNANLVRKHCENACVLEGGIMHQFENMDTAYNFYNTSQMHK</sequence>
<evidence type="ECO:0000259" key="7">
    <source>
        <dbReference type="PROSITE" id="PS50893"/>
    </source>
</evidence>
<evidence type="ECO:0000256" key="6">
    <source>
        <dbReference type="ARBA" id="ARBA00022840"/>
    </source>
</evidence>
<dbReference type="PROSITE" id="PS00211">
    <property type="entry name" value="ABC_TRANSPORTER_1"/>
    <property type="match status" value="1"/>
</dbReference>
<name>A0A345D9Q2_9BURK</name>
<dbReference type="GO" id="GO:0140359">
    <property type="term" value="F:ABC-type transporter activity"/>
    <property type="evidence" value="ECO:0007669"/>
    <property type="project" value="InterPro"/>
</dbReference>
<dbReference type="InterPro" id="IPR050683">
    <property type="entry name" value="Bact_Polysacc_Export_ATP-bd"/>
</dbReference>
<evidence type="ECO:0000313" key="9">
    <source>
        <dbReference type="Proteomes" id="UP000252182"/>
    </source>
</evidence>
<dbReference type="KEGG" id="hyf:DTO96_100809"/>
<dbReference type="SUPFAM" id="SSF52540">
    <property type="entry name" value="P-loop containing nucleoside triphosphate hydrolases"/>
    <property type="match status" value="1"/>
</dbReference>
<gene>
    <name evidence="8" type="primary">kpsT</name>
    <name evidence="8" type="ORF">DTO96_100809</name>
</gene>
<dbReference type="GO" id="GO:0005524">
    <property type="term" value="F:ATP binding"/>
    <property type="evidence" value="ECO:0007669"/>
    <property type="project" value="UniProtKB-KW"/>
</dbReference>
<keyword evidence="3" id="KW-1003">Cell membrane</keyword>
<evidence type="ECO:0000313" key="8">
    <source>
        <dbReference type="EMBL" id="AXF85090.1"/>
    </source>
</evidence>
<reference evidence="9" key="1">
    <citation type="submission" date="2018-07" db="EMBL/GenBank/DDBJ databases">
        <authorList>
            <person name="Kim H."/>
        </authorList>
    </citation>
    <scope>NUCLEOTIDE SEQUENCE [LARGE SCALE GENOMIC DNA]</scope>
    <source>
        <strain evidence="9">F02</strain>
    </source>
</reference>
<dbReference type="AlphaFoldDB" id="A0A345D9Q2"/>
<dbReference type="InterPro" id="IPR027417">
    <property type="entry name" value="P-loop_NTPase"/>
</dbReference>
<keyword evidence="2" id="KW-0813">Transport</keyword>
<evidence type="ECO:0000256" key="4">
    <source>
        <dbReference type="ARBA" id="ARBA00022519"/>
    </source>
</evidence>
<keyword evidence="5" id="KW-0547">Nucleotide-binding</keyword>
<keyword evidence="6 8" id="KW-0067">ATP-binding</keyword>
<feature type="domain" description="ABC transporter" evidence="7">
    <location>
        <begin position="2"/>
        <end position="217"/>
    </location>
</feature>
<proteinExistence type="inferred from homology"/>
<dbReference type="InterPro" id="IPR003593">
    <property type="entry name" value="AAA+_ATPase"/>
</dbReference>
<dbReference type="CDD" id="cd03220">
    <property type="entry name" value="ABC_KpsT_Wzt"/>
    <property type="match status" value="1"/>
</dbReference>
<dbReference type="Gene3D" id="3.40.50.300">
    <property type="entry name" value="P-loop containing nucleotide triphosphate hydrolases"/>
    <property type="match status" value="1"/>
</dbReference>
<evidence type="ECO:0000256" key="2">
    <source>
        <dbReference type="ARBA" id="ARBA00022448"/>
    </source>
</evidence>
<dbReference type="Proteomes" id="UP000252182">
    <property type="component" value="Chromosome"/>
</dbReference>
<dbReference type="SMART" id="SM00382">
    <property type="entry name" value="AAA"/>
    <property type="match status" value="1"/>
</dbReference>
<keyword evidence="4" id="KW-0472">Membrane</keyword>
<organism evidence="8 9">
    <name type="scientific">Ephemeroptericola cinctiostellae</name>
    <dbReference type="NCBI Taxonomy" id="2268024"/>
    <lineage>
        <taxon>Bacteria</taxon>
        <taxon>Pseudomonadati</taxon>
        <taxon>Pseudomonadota</taxon>
        <taxon>Betaproteobacteria</taxon>
        <taxon>Burkholderiales</taxon>
        <taxon>Burkholderiaceae</taxon>
        <taxon>Ephemeroptericola</taxon>
    </lineage>
</organism>
<dbReference type="InterPro" id="IPR003439">
    <property type="entry name" value="ABC_transporter-like_ATP-bd"/>
</dbReference>
<dbReference type="PANTHER" id="PTHR46743:SF2">
    <property type="entry name" value="TEICHOIC ACIDS EXPORT ATP-BINDING PROTEIN TAGH"/>
    <property type="match status" value="1"/>
</dbReference>
<dbReference type="EMBL" id="CP031124">
    <property type="protein sequence ID" value="AXF85090.1"/>
    <property type="molecule type" value="Genomic_DNA"/>
</dbReference>
<dbReference type="OrthoDB" id="9778870at2"/>
<keyword evidence="9" id="KW-1185">Reference proteome</keyword>
<dbReference type="InterPro" id="IPR015860">
    <property type="entry name" value="ABC_transpr_TagH-like"/>
</dbReference>
<keyword evidence="4" id="KW-0997">Cell inner membrane</keyword>
<evidence type="ECO:0000256" key="5">
    <source>
        <dbReference type="ARBA" id="ARBA00022741"/>
    </source>
</evidence>
<dbReference type="PROSITE" id="PS50893">
    <property type="entry name" value="ABC_TRANSPORTER_2"/>
    <property type="match status" value="1"/>
</dbReference>
<dbReference type="Pfam" id="PF00005">
    <property type="entry name" value="ABC_tran"/>
    <property type="match status" value="1"/>
</dbReference>
<dbReference type="InterPro" id="IPR017871">
    <property type="entry name" value="ABC_transporter-like_CS"/>
</dbReference>